<dbReference type="Pfam" id="PF00271">
    <property type="entry name" value="Helicase_C"/>
    <property type="match status" value="1"/>
</dbReference>
<evidence type="ECO:0000256" key="1">
    <source>
        <dbReference type="ARBA" id="ARBA00005446"/>
    </source>
</evidence>
<dbReference type="HOGENOM" id="CLU_237685_0_0_1"/>
<feature type="domain" description="C2H2-type" evidence="8">
    <location>
        <begin position="324"/>
        <end position="354"/>
    </location>
</feature>
<evidence type="ECO:0000259" key="8">
    <source>
        <dbReference type="PROSITE" id="PS50157"/>
    </source>
</evidence>
<dbReference type="PROSITE" id="PS51194">
    <property type="entry name" value="HELICASE_CTER"/>
    <property type="match status" value="1"/>
</dbReference>
<dbReference type="GO" id="GO:0008270">
    <property type="term" value="F:zinc ion binding"/>
    <property type="evidence" value="ECO:0007669"/>
    <property type="project" value="UniProtKB-KW"/>
</dbReference>
<keyword evidence="3" id="KW-0067">ATP-binding</keyword>
<feature type="domain" description="Helicase ATP-binding" evidence="9">
    <location>
        <begin position="1181"/>
        <end position="1346"/>
    </location>
</feature>
<keyword evidence="6" id="KW-0862">Zinc</keyword>
<evidence type="ECO:0000256" key="5">
    <source>
        <dbReference type="ARBA" id="ARBA00034808"/>
    </source>
</evidence>
<evidence type="ECO:0000313" key="12">
    <source>
        <dbReference type="Proteomes" id="UP000054097"/>
    </source>
</evidence>
<evidence type="ECO:0000256" key="4">
    <source>
        <dbReference type="ARBA" id="ARBA00034617"/>
    </source>
</evidence>
<evidence type="ECO:0000256" key="2">
    <source>
        <dbReference type="ARBA" id="ARBA00022741"/>
    </source>
</evidence>
<reference evidence="11 12" key="1">
    <citation type="submission" date="2014-04" db="EMBL/GenBank/DDBJ databases">
        <authorList>
            <consortium name="DOE Joint Genome Institute"/>
            <person name="Kuo A."/>
            <person name="Zuccaro A."/>
            <person name="Kohler A."/>
            <person name="Nagy L.G."/>
            <person name="Floudas D."/>
            <person name="Copeland A."/>
            <person name="Barry K.W."/>
            <person name="Cichocki N."/>
            <person name="Veneault-Fourrey C."/>
            <person name="LaButti K."/>
            <person name="Lindquist E.A."/>
            <person name="Lipzen A."/>
            <person name="Lundell T."/>
            <person name="Morin E."/>
            <person name="Murat C."/>
            <person name="Sun H."/>
            <person name="Tunlid A."/>
            <person name="Henrissat B."/>
            <person name="Grigoriev I.V."/>
            <person name="Hibbett D.S."/>
            <person name="Martin F."/>
            <person name="Nordberg H.P."/>
            <person name="Cantor M.N."/>
            <person name="Hua S.X."/>
        </authorList>
    </citation>
    <scope>NUCLEOTIDE SEQUENCE [LARGE SCALE GENOMIC DNA]</scope>
    <source>
        <strain evidence="11 12">MAFF 305830</strain>
    </source>
</reference>
<dbReference type="SUPFAM" id="SSF52540">
    <property type="entry name" value="P-loop containing nucleoside triphosphate hydrolases"/>
    <property type="match status" value="1"/>
</dbReference>
<organism evidence="11 12">
    <name type="scientific">Serendipita vermifera MAFF 305830</name>
    <dbReference type="NCBI Taxonomy" id="933852"/>
    <lineage>
        <taxon>Eukaryota</taxon>
        <taxon>Fungi</taxon>
        <taxon>Dikarya</taxon>
        <taxon>Basidiomycota</taxon>
        <taxon>Agaricomycotina</taxon>
        <taxon>Agaricomycetes</taxon>
        <taxon>Sebacinales</taxon>
        <taxon>Serendipitaceae</taxon>
        <taxon>Serendipita</taxon>
    </lineage>
</organism>
<dbReference type="InterPro" id="IPR001650">
    <property type="entry name" value="Helicase_C-like"/>
</dbReference>
<dbReference type="GO" id="GO:0005524">
    <property type="term" value="F:ATP binding"/>
    <property type="evidence" value="ECO:0007669"/>
    <property type="project" value="UniProtKB-KW"/>
</dbReference>
<dbReference type="GO" id="GO:0009378">
    <property type="term" value="F:four-way junction helicase activity"/>
    <property type="evidence" value="ECO:0007669"/>
    <property type="project" value="TreeGrafter"/>
</dbReference>
<evidence type="ECO:0000256" key="7">
    <source>
        <dbReference type="SAM" id="MobiDB-lite"/>
    </source>
</evidence>
<dbReference type="InterPro" id="IPR013087">
    <property type="entry name" value="Znf_C2H2_type"/>
</dbReference>
<dbReference type="EMBL" id="KN824299">
    <property type="protein sequence ID" value="KIM27422.1"/>
    <property type="molecule type" value="Genomic_DNA"/>
</dbReference>
<evidence type="ECO:0000256" key="3">
    <source>
        <dbReference type="ARBA" id="ARBA00022840"/>
    </source>
</evidence>
<feature type="region of interest" description="Disordered" evidence="7">
    <location>
        <begin position="245"/>
        <end position="266"/>
    </location>
</feature>
<dbReference type="OrthoDB" id="2507344at2759"/>
<dbReference type="Pfam" id="PF00270">
    <property type="entry name" value="DEAD"/>
    <property type="match status" value="1"/>
</dbReference>
<evidence type="ECO:0000259" key="10">
    <source>
        <dbReference type="PROSITE" id="PS51194"/>
    </source>
</evidence>
<comment type="catalytic activity">
    <reaction evidence="4">
        <text>Couples ATP hydrolysis with the unwinding of duplex DNA by translocating in the 3'-5' direction.</text>
        <dbReference type="EC" id="5.6.2.4"/>
    </reaction>
</comment>
<accession>A0A0C2XE81</accession>
<feature type="domain" description="Helicase C-terminal" evidence="10">
    <location>
        <begin position="1372"/>
        <end position="1530"/>
    </location>
</feature>
<dbReference type="GO" id="GO:0043138">
    <property type="term" value="F:3'-5' DNA helicase activity"/>
    <property type="evidence" value="ECO:0007669"/>
    <property type="project" value="UniProtKB-EC"/>
</dbReference>
<keyword evidence="6" id="KW-0863">Zinc-finger</keyword>
<dbReference type="Gene3D" id="3.40.50.300">
    <property type="entry name" value="P-loop containing nucleotide triphosphate hydrolases"/>
    <property type="match status" value="2"/>
</dbReference>
<dbReference type="SMART" id="SM00490">
    <property type="entry name" value="HELICc"/>
    <property type="match status" value="1"/>
</dbReference>
<keyword evidence="2" id="KW-0547">Nucleotide-binding</keyword>
<dbReference type="InterPro" id="IPR014001">
    <property type="entry name" value="Helicase_ATP-bd"/>
</dbReference>
<dbReference type="InterPro" id="IPR011545">
    <property type="entry name" value="DEAD/DEAH_box_helicase_dom"/>
</dbReference>
<protein>
    <recommendedName>
        <fullName evidence="5">DNA 3'-5' helicase</fullName>
        <ecNumber evidence="5">5.6.2.4</ecNumber>
    </recommendedName>
</protein>
<dbReference type="PANTHER" id="PTHR13710:SF154">
    <property type="entry name" value="RECQ HELICASE, PUTATIVE (AFU_ORTHOLOGUE AFUA_6G14720)-RELATED"/>
    <property type="match status" value="1"/>
</dbReference>
<dbReference type="SMART" id="SM00487">
    <property type="entry name" value="DEXDc"/>
    <property type="match status" value="1"/>
</dbReference>
<dbReference type="Proteomes" id="UP000054097">
    <property type="component" value="Unassembled WGS sequence"/>
</dbReference>
<dbReference type="PANTHER" id="PTHR13710">
    <property type="entry name" value="DNA HELICASE RECQ FAMILY MEMBER"/>
    <property type="match status" value="1"/>
</dbReference>
<sequence length="1818" mass="203539">MAPKPHICPFCYSENVTQLEKFNNVTLARHIVESHGFENDTLIITDIRVETRNYKVILYKNDQCPIAGCTKYHSSDLAKHIKTCTTHEEQALKDYLSTKQSAIDFYRDQAVDQLDTADAAEGDLVYNESINEQLVPPHLDPLPLGNDIEDEPDDIEAEDLAEEPQEEVELMDYELATTPPPLVDIPNLTIVPDLQRHNIGILGLPSFPDNPNVLCCFACKSVINTTQWDTVRKHIRKCDALSIEDPEEDEQAATEEDNDIDMNDNEVIPDMEGEKRAKQPKRVLERCRAIFPTIMSTLRLVKPRGAWPESPIRPIHLFTTVRGYGCTVKACPQAFLHFEPVRAHSRGCQQGKPPSQLHSLYTADTGPNCEMQTLGILHDTYFKVRSIETSPEDNAAAPQPNLKEFLSRRLAAPTPSNEGRLQSHAHTNPFFKRFAYQTVFGSIPVSQYTAFAQSKVTLVTPVHRDTQTQFKQLLALATLAYHLDGSHQLTHTTYLYQRHLGNKLLSAQLGAQERANPFKPLHTNASKIRYSSLHASLLLYVVEKAHGVIDDPELVLCPQHTLAARELIQQLENTLQLDGIQAQLASVRSLRKDGVFVAPPQLFAPQVVSPALVTACQRLMPFIHTLAYSILYYPRYLPNGQSIVTTPITRFMAFMSWDTAVNIFKTPVSIHNTLAHMQYDLRMVGFKELLRMDTTDPVPLLCRIHDETLCQDSTTPFGILQDQLRYASSLCTDVEGISDAQWKAETQAATLNGVAIPRVRFQEMLQATTNELLDTLNEKIFFGKRERVFQGRTTFKREGSIIDMVRCNDPEYSYMTKNKCFQQDRGGLFNLITEDPILARRFVYPFTTNGQYVWNIKEITAYLQIIDRWKLVLAALLHWTSGMPPRGTESVIATVHNTESMPRSIYCVDGELVIISRYNKTTSMTGHDKPIVRVPPPVLARALEEYIVVVKPVYDKLCSIRDGQVTEVGLQSLLWTIDGRPMTSLELSDSLHRISSPYFPGIQLGLRSWRQILIQMAHNILPEDVRGMTLTTTALIAQSGHSASTESMHYNRQMDTTFSVVSSMQFNQFRAVSLAWFQALGFEHPSQKRVLSTQPGNILDIAHLACQLSANMVPEVVRMTETELERRRDARMALQQAESDQACSIRPLKQSVGREALEALRALYPNVYSFRSLEQGMAIQFALLRTKEALFVHLPTGSGKSAVYLAPVKQESQTYTTVLLVPLLSLAQSAKIVAERHGIRVSLVDTTFSQRPGAIEYGDLVIMTYDKFVQNQQIRAEIRTRVDQKSIARIVLDEAHALITDTYREAFLRIFNQLSELRVQKLLLSGTLPRSVMSDMLKGLKDHEIAFHVHLPGDRPNLAYSVEATLFASNKAIPQFCDHIRNTLLPILSQQSQSRAIVFTRYVDWATTIAAELECRLYTGPAEAETKKKDLDEWLRMEGQSATKRLLVGTSAIALGIDHPHVCIVWMYGDPFDAITLHQMAARAGRDGEIASVRLFPEASPAMEDPIIKQIKETKGCRRTPLSLHLDNRSVTCIALPSAQLCDHCESGLVTALPAWSPPLSSTYGPALRRQRVSLVVQSLYEALKIVERHCVICILLDTGLPNHAVTECPSGYQHRLWDVKQAVSRLSNRSSIPGFAVCLVCHMPQKAGFDTGMDLHMRTFDLQNQVCKLEDQAVLAIIGLLASQRCHGTIMALTPTGSEHDALATLFSVVKTSPCSSVDAGRQLLNLHFLLVAAVAAATPGASHLLELVAEPWFDSWRMSERRPQSTASLLDAVPQYAPPVAPTFAQSTVSLPDTVSPPLGSFASLSTMTKSHFNTF</sequence>
<evidence type="ECO:0000259" key="9">
    <source>
        <dbReference type="PROSITE" id="PS51192"/>
    </source>
</evidence>
<evidence type="ECO:0000256" key="6">
    <source>
        <dbReference type="PROSITE-ProRule" id="PRU00042"/>
    </source>
</evidence>
<dbReference type="GO" id="GO:0005694">
    <property type="term" value="C:chromosome"/>
    <property type="evidence" value="ECO:0007669"/>
    <property type="project" value="TreeGrafter"/>
</dbReference>
<dbReference type="GO" id="GO:0000724">
    <property type="term" value="P:double-strand break repair via homologous recombination"/>
    <property type="evidence" value="ECO:0007669"/>
    <property type="project" value="TreeGrafter"/>
</dbReference>
<dbReference type="PROSITE" id="PS51192">
    <property type="entry name" value="HELICASE_ATP_BIND_1"/>
    <property type="match status" value="1"/>
</dbReference>
<keyword evidence="12" id="KW-1185">Reference proteome</keyword>
<gene>
    <name evidence="11" type="ORF">M408DRAFT_311292</name>
</gene>
<keyword evidence="6" id="KW-0479">Metal-binding</keyword>
<dbReference type="STRING" id="933852.A0A0C2XE81"/>
<comment type="similarity">
    <text evidence="1">Belongs to the helicase family. RecQ subfamily.</text>
</comment>
<dbReference type="EC" id="5.6.2.4" evidence="5"/>
<dbReference type="PROSITE" id="PS50157">
    <property type="entry name" value="ZINC_FINGER_C2H2_2"/>
    <property type="match status" value="1"/>
</dbReference>
<name>A0A0C2XE81_SERVB</name>
<dbReference type="GO" id="GO:0005737">
    <property type="term" value="C:cytoplasm"/>
    <property type="evidence" value="ECO:0007669"/>
    <property type="project" value="TreeGrafter"/>
</dbReference>
<dbReference type="InterPro" id="IPR027417">
    <property type="entry name" value="P-loop_NTPase"/>
</dbReference>
<proteinExistence type="inferred from homology"/>
<evidence type="ECO:0000313" key="11">
    <source>
        <dbReference type="EMBL" id="KIM27422.1"/>
    </source>
</evidence>
<reference evidence="12" key="2">
    <citation type="submission" date="2015-01" db="EMBL/GenBank/DDBJ databases">
        <title>Evolutionary Origins and Diversification of the Mycorrhizal Mutualists.</title>
        <authorList>
            <consortium name="DOE Joint Genome Institute"/>
            <consortium name="Mycorrhizal Genomics Consortium"/>
            <person name="Kohler A."/>
            <person name="Kuo A."/>
            <person name="Nagy L.G."/>
            <person name="Floudas D."/>
            <person name="Copeland A."/>
            <person name="Barry K.W."/>
            <person name="Cichocki N."/>
            <person name="Veneault-Fourrey C."/>
            <person name="LaButti K."/>
            <person name="Lindquist E.A."/>
            <person name="Lipzen A."/>
            <person name="Lundell T."/>
            <person name="Morin E."/>
            <person name="Murat C."/>
            <person name="Riley R."/>
            <person name="Ohm R."/>
            <person name="Sun H."/>
            <person name="Tunlid A."/>
            <person name="Henrissat B."/>
            <person name="Grigoriev I.V."/>
            <person name="Hibbett D.S."/>
            <person name="Martin F."/>
        </authorList>
    </citation>
    <scope>NUCLEOTIDE SEQUENCE [LARGE SCALE GENOMIC DNA]</scope>
    <source>
        <strain evidence="12">MAFF 305830</strain>
    </source>
</reference>
<dbReference type="GO" id="GO:0003676">
    <property type="term" value="F:nucleic acid binding"/>
    <property type="evidence" value="ECO:0007669"/>
    <property type="project" value="InterPro"/>
</dbReference>